<sequence length="119" mass="13349">MSSKKKVAKKGSSSASAYEEFIVPKMEFVPHSVHPAENEAWWVAHYGSLSFPVLIHRGVEKEDPSRSTDEFLATMRSFYHIPDAMEFRVPYPEECANSPPEDGEIASSFRALSVVKSLD</sequence>
<dbReference type="EnsemblPlants" id="Bo7g030280.1">
    <property type="protein sequence ID" value="Bo7g030280.1"/>
    <property type="gene ID" value="Bo7g030280"/>
</dbReference>
<dbReference type="HOGENOM" id="CLU_019862_5_3_1"/>
<accession>A0A0D3D4J0</accession>
<protein>
    <submittedName>
        <fullName evidence="1">Uncharacterized protein</fullName>
    </submittedName>
</protein>
<organism evidence="1 2">
    <name type="scientific">Brassica oleracea var. oleracea</name>
    <dbReference type="NCBI Taxonomy" id="109376"/>
    <lineage>
        <taxon>Eukaryota</taxon>
        <taxon>Viridiplantae</taxon>
        <taxon>Streptophyta</taxon>
        <taxon>Embryophyta</taxon>
        <taxon>Tracheophyta</taxon>
        <taxon>Spermatophyta</taxon>
        <taxon>Magnoliopsida</taxon>
        <taxon>eudicotyledons</taxon>
        <taxon>Gunneridae</taxon>
        <taxon>Pentapetalae</taxon>
        <taxon>rosids</taxon>
        <taxon>malvids</taxon>
        <taxon>Brassicales</taxon>
        <taxon>Brassicaceae</taxon>
        <taxon>Brassiceae</taxon>
        <taxon>Brassica</taxon>
    </lineage>
</organism>
<keyword evidence="2" id="KW-1185">Reference proteome</keyword>
<dbReference type="AlphaFoldDB" id="A0A0D3D4J0"/>
<proteinExistence type="predicted"/>
<name>A0A0D3D4J0_BRAOL</name>
<reference evidence="1 2" key="1">
    <citation type="journal article" date="2014" name="Genome Biol.">
        <title>Transcriptome and methylome profiling reveals relics of genome dominance in the mesopolyploid Brassica oleracea.</title>
        <authorList>
            <person name="Parkin I.A."/>
            <person name="Koh C."/>
            <person name="Tang H."/>
            <person name="Robinson S.J."/>
            <person name="Kagale S."/>
            <person name="Clarke W.E."/>
            <person name="Town C.D."/>
            <person name="Nixon J."/>
            <person name="Krishnakumar V."/>
            <person name="Bidwell S.L."/>
            <person name="Denoeud F."/>
            <person name="Belcram H."/>
            <person name="Links M.G."/>
            <person name="Just J."/>
            <person name="Clarke C."/>
            <person name="Bender T."/>
            <person name="Huebert T."/>
            <person name="Mason A.S."/>
            <person name="Pires J.C."/>
            <person name="Barker G."/>
            <person name="Moore J."/>
            <person name="Walley P.G."/>
            <person name="Manoli S."/>
            <person name="Batley J."/>
            <person name="Edwards D."/>
            <person name="Nelson M.N."/>
            <person name="Wang X."/>
            <person name="Paterson A.H."/>
            <person name="King G."/>
            <person name="Bancroft I."/>
            <person name="Chalhoub B."/>
            <person name="Sharpe A.G."/>
        </authorList>
    </citation>
    <scope>NUCLEOTIDE SEQUENCE</scope>
    <source>
        <strain evidence="1 2">cv. TO1000</strain>
    </source>
</reference>
<reference evidence="1" key="2">
    <citation type="submission" date="2015-03" db="UniProtKB">
        <authorList>
            <consortium name="EnsemblPlants"/>
        </authorList>
    </citation>
    <scope>IDENTIFICATION</scope>
</reference>
<dbReference type="Gramene" id="Bo7g030280.1">
    <property type="protein sequence ID" value="Bo7g030280.1"/>
    <property type="gene ID" value="Bo7g030280"/>
</dbReference>
<evidence type="ECO:0000313" key="1">
    <source>
        <dbReference type="EnsemblPlants" id="Bo7g030280.1"/>
    </source>
</evidence>
<evidence type="ECO:0000313" key="2">
    <source>
        <dbReference type="Proteomes" id="UP000032141"/>
    </source>
</evidence>
<dbReference type="Proteomes" id="UP000032141">
    <property type="component" value="Chromosome C7"/>
</dbReference>